<proteinExistence type="predicted"/>
<dbReference type="Pfam" id="PF21906">
    <property type="entry name" value="WHD_NrtR"/>
    <property type="match status" value="1"/>
</dbReference>
<feature type="domain" description="NrtR DNA-binding winged helix" evidence="1">
    <location>
        <begin position="1"/>
        <end position="54"/>
    </location>
</feature>
<protein>
    <recommendedName>
        <fullName evidence="1">NrtR DNA-binding winged helix domain-containing protein</fullName>
    </recommendedName>
</protein>
<evidence type="ECO:0000259" key="1">
    <source>
        <dbReference type="Pfam" id="PF21906"/>
    </source>
</evidence>
<dbReference type="Gene3D" id="1.10.10.10">
    <property type="entry name" value="Winged helix-like DNA-binding domain superfamily/Winged helix DNA-binding domain"/>
    <property type="match status" value="1"/>
</dbReference>
<dbReference type="EMBL" id="LVWI01000001">
    <property type="protein sequence ID" value="OKP91663.1"/>
    <property type="molecule type" value="Genomic_DNA"/>
</dbReference>
<dbReference type="InterPro" id="IPR036388">
    <property type="entry name" value="WH-like_DNA-bd_sf"/>
</dbReference>
<reference evidence="2 3" key="1">
    <citation type="submission" date="2016-03" db="EMBL/GenBank/DDBJ databases">
        <authorList>
            <person name="Sant'Anna F.H."/>
            <person name="Ambrosini A."/>
            <person name="Souza R."/>
            <person name="Bach E."/>
            <person name="Fernandes G."/>
            <person name="Balsanelli E."/>
            <person name="Baura V.A."/>
            <person name="Souza E.M."/>
            <person name="Passaglia L."/>
        </authorList>
    </citation>
    <scope>NUCLEOTIDE SEQUENCE [LARGE SCALE GENOMIC DNA]</scope>
    <source>
        <strain evidence="2 3">P26E</strain>
    </source>
</reference>
<keyword evidence="3" id="KW-1185">Reference proteome</keyword>
<evidence type="ECO:0000313" key="2">
    <source>
        <dbReference type="EMBL" id="OKP91663.1"/>
    </source>
</evidence>
<comment type="caution">
    <text evidence="2">The sequence shown here is derived from an EMBL/GenBank/DDBJ whole genome shotgun (WGS) entry which is preliminary data.</text>
</comment>
<dbReference type="InterPro" id="IPR036390">
    <property type="entry name" value="WH_DNA-bd_sf"/>
</dbReference>
<dbReference type="InterPro" id="IPR054105">
    <property type="entry name" value="WHD_NrtR"/>
</dbReference>
<accession>A0ABX3EY35</accession>
<name>A0ABX3EY35_9BACL</name>
<gene>
    <name evidence="2" type="ORF">A3844_00610</name>
</gene>
<dbReference type="Proteomes" id="UP000186058">
    <property type="component" value="Unassembled WGS sequence"/>
</dbReference>
<organism evidence="2 3">
    <name type="scientific">Paenibacillus helianthi</name>
    <dbReference type="NCBI Taxonomy" id="1349432"/>
    <lineage>
        <taxon>Bacteria</taxon>
        <taxon>Bacillati</taxon>
        <taxon>Bacillota</taxon>
        <taxon>Bacilli</taxon>
        <taxon>Bacillales</taxon>
        <taxon>Paenibacillaceae</taxon>
        <taxon>Paenibacillus</taxon>
    </lineage>
</organism>
<evidence type="ECO:0000313" key="3">
    <source>
        <dbReference type="Proteomes" id="UP000186058"/>
    </source>
</evidence>
<sequence>MPPLFTLSELQRVYEIILGRELLAPAFRRKLADRVTETEEFNKNAGHRPSKLYRYRVDRDTN</sequence>
<dbReference type="SUPFAM" id="SSF46785">
    <property type="entry name" value="Winged helix' DNA-binding domain"/>
    <property type="match status" value="1"/>
</dbReference>